<keyword evidence="2 6" id="KW-0805">Transcription regulation</keyword>
<dbReference type="Proteomes" id="UP001211065">
    <property type="component" value="Unassembled WGS sequence"/>
</dbReference>
<reference evidence="8" key="1">
    <citation type="submission" date="2020-05" db="EMBL/GenBank/DDBJ databases">
        <title>Phylogenomic resolution of chytrid fungi.</title>
        <authorList>
            <person name="Stajich J.E."/>
            <person name="Amses K."/>
            <person name="Simmons R."/>
            <person name="Seto K."/>
            <person name="Myers J."/>
            <person name="Bonds A."/>
            <person name="Quandt C.A."/>
            <person name="Barry K."/>
            <person name="Liu P."/>
            <person name="Grigoriev I."/>
            <person name="Longcore J.E."/>
            <person name="James T.Y."/>
        </authorList>
    </citation>
    <scope>NUCLEOTIDE SEQUENCE</scope>
    <source>
        <strain evidence="8">JEL0476</strain>
    </source>
</reference>
<keyword evidence="3 6" id="KW-0238">DNA-binding</keyword>
<name>A0AAD5U5A0_9FUNG</name>
<protein>
    <recommendedName>
        <fullName evidence="6">Transcriptional activator HAP2</fullName>
    </recommendedName>
</protein>
<comment type="function">
    <text evidence="6">Component of the sequence-specific heterotrimeric transcription factor (NF-Y) which specifically recognizes a 5'-CCAAT-3' box motif found in the promoters of its target genes.</text>
</comment>
<dbReference type="GO" id="GO:0003677">
    <property type="term" value="F:DNA binding"/>
    <property type="evidence" value="ECO:0007669"/>
    <property type="project" value="UniProtKB-KW"/>
</dbReference>
<keyword evidence="4 6" id="KW-0804">Transcription</keyword>
<evidence type="ECO:0000256" key="3">
    <source>
        <dbReference type="ARBA" id="ARBA00023125"/>
    </source>
</evidence>
<dbReference type="GO" id="GO:0003700">
    <property type="term" value="F:DNA-binding transcription factor activity"/>
    <property type="evidence" value="ECO:0007669"/>
    <property type="project" value="UniProtKB-UniRule"/>
</dbReference>
<dbReference type="Gene3D" id="6.10.250.2430">
    <property type="match status" value="1"/>
</dbReference>
<dbReference type="PROSITE" id="PS51152">
    <property type="entry name" value="NFYA_HAP2_2"/>
    <property type="match status" value="1"/>
</dbReference>
<dbReference type="AlphaFoldDB" id="A0AAD5U5A0"/>
<comment type="caution">
    <text evidence="8">The sequence shown here is derived from an EMBL/GenBank/DDBJ whole genome shotgun (WGS) entry which is preliminary data.</text>
</comment>
<dbReference type="GO" id="GO:0005634">
    <property type="term" value="C:nucleus"/>
    <property type="evidence" value="ECO:0007669"/>
    <property type="project" value="UniProtKB-SubCell"/>
</dbReference>
<evidence type="ECO:0000256" key="2">
    <source>
        <dbReference type="ARBA" id="ARBA00023015"/>
    </source>
</evidence>
<organism evidence="8 9">
    <name type="scientific">Clydaea vesicula</name>
    <dbReference type="NCBI Taxonomy" id="447962"/>
    <lineage>
        <taxon>Eukaryota</taxon>
        <taxon>Fungi</taxon>
        <taxon>Fungi incertae sedis</taxon>
        <taxon>Chytridiomycota</taxon>
        <taxon>Chytridiomycota incertae sedis</taxon>
        <taxon>Chytridiomycetes</taxon>
        <taxon>Lobulomycetales</taxon>
        <taxon>Lobulomycetaceae</taxon>
        <taxon>Clydaea</taxon>
    </lineage>
</organism>
<sequence>MNTQHSLSVIHSDYPENLMYAPVEGGYEQESISYNHSVSSFQHSDHLIYNTDETYQTQESYHSENYSQKNFQTNSANLYDSSQHEHTLVYAPVAESQVYNSNQIYDNQIYQQSAQREQHTQQYVDSHYNHSGESQAYDEQGYIYPNVQYGNLIMGNHQTLPQQPSEPNSSVLTQQENLNHNSNLSQQIPLNISPSPGQAQSSDSAEATNQDEPMYGYIHESRHRHAMRRPRGPGGRFLSAAELAALDAQGQLKDDLNIVSTLSNQVLNNTHQLLQPGGALGLELQSHQNIMVNMGQIESVDHTRIGYKGLKELRHLHENQRVQYKEIKNTNY</sequence>
<dbReference type="PANTHER" id="PTHR12632">
    <property type="entry name" value="TRANSCRIPTION FACTOR NF-Y ALPHA-RELATED"/>
    <property type="match status" value="1"/>
</dbReference>
<accession>A0AAD5U5A0</accession>
<gene>
    <name evidence="8" type="primary">HAP2_1</name>
    <name evidence="8" type="ORF">HK099_003149</name>
</gene>
<feature type="region of interest" description="Disordered" evidence="7">
    <location>
        <begin position="186"/>
        <end position="210"/>
    </location>
</feature>
<comment type="subunit">
    <text evidence="6">Heterotrimer.</text>
</comment>
<evidence type="ECO:0000313" key="9">
    <source>
        <dbReference type="Proteomes" id="UP001211065"/>
    </source>
</evidence>
<evidence type="ECO:0000313" key="8">
    <source>
        <dbReference type="EMBL" id="KAJ3221759.1"/>
    </source>
</evidence>
<dbReference type="InterPro" id="IPR001289">
    <property type="entry name" value="NFYA"/>
</dbReference>
<evidence type="ECO:0000256" key="1">
    <source>
        <dbReference type="ARBA" id="ARBA00004123"/>
    </source>
</evidence>
<keyword evidence="9" id="KW-1185">Reference proteome</keyword>
<evidence type="ECO:0000256" key="4">
    <source>
        <dbReference type="ARBA" id="ARBA00023163"/>
    </source>
</evidence>
<dbReference type="SMART" id="SM00521">
    <property type="entry name" value="CBF"/>
    <property type="match status" value="1"/>
</dbReference>
<evidence type="ECO:0000256" key="5">
    <source>
        <dbReference type="ARBA" id="ARBA00023242"/>
    </source>
</evidence>
<dbReference type="Pfam" id="PF02045">
    <property type="entry name" value="CBFB_NFYA"/>
    <property type="match status" value="1"/>
</dbReference>
<evidence type="ECO:0000256" key="7">
    <source>
        <dbReference type="SAM" id="MobiDB-lite"/>
    </source>
</evidence>
<dbReference type="EMBL" id="JADGJW010000210">
    <property type="protein sequence ID" value="KAJ3221759.1"/>
    <property type="molecule type" value="Genomic_DNA"/>
</dbReference>
<keyword evidence="5 6" id="KW-0539">Nucleus</keyword>
<comment type="subcellular location">
    <subcellularLocation>
        <location evidence="1 6">Nucleus</location>
    </subcellularLocation>
</comment>
<evidence type="ECO:0000256" key="6">
    <source>
        <dbReference type="RuleBase" id="RU367155"/>
    </source>
</evidence>
<comment type="similarity">
    <text evidence="6">Belongs to the NFYA/HAP2 subunit family.</text>
</comment>
<proteinExistence type="inferred from homology"/>